<dbReference type="Proteomes" id="UP000815325">
    <property type="component" value="Unassembled WGS sequence"/>
</dbReference>
<gene>
    <name evidence="1" type="ORF">DUNSADRAFT_14448</name>
</gene>
<name>A0ABQ7H9K2_DUNSA</name>
<comment type="caution">
    <text evidence="1">The sequence shown here is derived from an EMBL/GenBank/DDBJ whole genome shotgun (WGS) entry which is preliminary data.</text>
</comment>
<dbReference type="EMBL" id="MU069441">
    <property type="protein sequence ID" value="KAF5843533.1"/>
    <property type="molecule type" value="Genomic_DNA"/>
</dbReference>
<protein>
    <recommendedName>
        <fullName evidence="3">Encoded protein</fullName>
    </recommendedName>
</protein>
<evidence type="ECO:0000313" key="2">
    <source>
        <dbReference type="Proteomes" id="UP000815325"/>
    </source>
</evidence>
<organism evidence="1 2">
    <name type="scientific">Dunaliella salina</name>
    <name type="common">Green alga</name>
    <name type="synonym">Protococcus salinus</name>
    <dbReference type="NCBI Taxonomy" id="3046"/>
    <lineage>
        <taxon>Eukaryota</taxon>
        <taxon>Viridiplantae</taxon>
        <taxon>Chlorophyta</taxon>
        <taxon>core chlorophytes</taxon>
        <taxon>Chlorophyceae</taxon>
        <taxon>CS clade</taxon>
        <taxon>Chlamydomonadales</taxon>
        <taxon>Dunaliellaceae</taxon>
        <taxon>Dunaliella</taxon>
    </lineage>
</organism>
<sequence>MLIAGMHLHVCPEEIQDKQAELQTSCWHRSIFFASFVTWSLHQHCLSNFQDHEAELSGVIWKTSWTIRLVFGIMAGNAAFASICDLEQVFISALLSGACLRLASTERAQMVYISMHFLKAKCAAVAYHF</sequence>
<evidence type="ECO:0008006" key="3">
    <source>
        <dbReference type="Google" id="ProtNLM"/>
    </source>
</evidence>
<proteinExistence type="predicted"/>
<keyword evidence="2" id="KW-1185">Reference proteome</keyword>
<accession>A0ABQ7H9K2</accession>
<reference evidence="1" key="1">
    <citation type="submission" date="2017-08" db="EMBL/GenBank/DDBJ databases">
        <authorList>
            <person name="Polle J.E."/>
            <person name="Barry K."/>
            <person name="Cushman J."/>
            <person name="Schmutz J."/>
            <person name="Tran D."/>
            <person name="Hathwaick L.T."/>
            <person name="Yim W.C."/>
            <person name="Jenkins J."/>
            <person name="Mckie-Krisberg Z.M."/>
            <person name="Prochnik S."/>
            <person name="Lindquist E."/>
            <person name="Dockter R.B."/>
            <person name="Adam C."/>
            <person name="Molina H."/>
            <person name="Bunkerborg J."/>
            <person name="Jin E."/>
            <person name="Buchheim M."/>
            <person name="Magnuson J."/>
        </authorList>
    </citation>
    <scope>NUCLEOTIDE SEQUENCE</scope>
    <source>
        <strain evidence="1">CCAP 19/18</strain>
    </source>
</reference>
<evidence type="ECO:0000313" key="1">
    <source>
        <dbReference type="EMBL" id="KAF5843533.1"/>
    </source>
</evidence>